<feature type="compositionally biased region" description="Polar residues" evidence="1">
    <location>
        <begin position="140"/>
        <end position="164"/>
    </location>
</feature>
<keyword evidence="2" id="KW-0732">Signal</keyword>
<dbReference type="AlphaFoldDB" id="A0A9P4MXX2"/>
<proteinExistence type="predicted"/>
<feature type="region of interest" description="Disordered" evidence="1">
    <location>
        <begin position="51"/>
        <end position="70"/>
    </location>
</feature>
<organism evidence="3 4">
    <name type="scientific">Lojkania enalia</name>
    <dbReference type="NCBI Taxonomy" id="147567"/>
    <lineage>
        <taxon>Eukaryota</taxon>
        <taxon>Fungi</taxon>
        <taxon>Dikarya</taxon>
        <taxon>Ascomycota</taxon>
        <taxon>Pezizomycotina</taxon>
        <taxon>Dothideomycetes</taxon>
        <taxon>Pleosporomycetidae</taxon>
        <taxon>Pleosporales</taxon>
        <taxon>Pleosporales incertae sedis</taxon>
        <taxon>Lojkania</taxon>
    </lineage>
</organism>
<evidence type="ECO:0000256" key="2">
    <source>
        <dbReference type="SAM" id="SignalP"/>
    </source>
</evidence>
<evidence type="ECO:0000313" key="4">
    <source>
        <dbReference type="Proteomes" id="UP000800093"/>
    </source>
</evidence>
<dbReference type="Proteomes" id="UP000800093">
    <property type="component" value="Unassembled WGS sequence"/>
</dbReference>
<sequence length="193" mass="19986">MLFRILLLAASVLATGMANYNIAHMDDMMPSEDSSPGTKDGNMAHREEIEELPPASVKPRDIGIPAPVCNRNSARDELDAYDPAPTAFPTAPETISTAAASTSFSAGPGIQVDTHSAPLLPTSSDTTSPTPPNTGPAPTYSTSVAASNGTSSNETHSSVAPSSTGGAECSVARFGVMQITAFSFVQAINWLFL</sequence>
<feature type="chain" id="PRO_5040252889" evidence="2">
    <location>
        <begin position="19"/>
        <end position="193"/>
    </location>
</feature>
<reference evidence="4" key="1">
    <citation type="journal article" date="2020" name="Stud. Mycol.">
        <title>101 Dothideomycetes genomes: A test case for predicting lifestyles and emergence of pathogens.</title>
        <authorList>
            <person name="Haridas S."/>
            <person name="Albert R."/>
            <person name="Binder M."/>
            <person name="Bloem J."/>
            <person name="LaButti K."/>
            <person name="Salamov A."/>
            <person name="Andreopoulos B."/>
            <person name="Baker S."/>
            <person name="Barry K."/>
            <person name="Bills G."/>
            <person name="Bluhm B."/>
            <person name="Cannon C."/>
            <person name="Castanera R."/>
            <person name="Culley D."/>
            <person name="Daum C."/>
            <person name="Ezra D."/>
            <person name="Gonzalez J."/>
            <person name="Henrissat B."/>
            <person name="Kuo A."/>
            <person name="Liang C."/>
            <person name="Lipzen A."/>
            <person name="Lutzoni F."/>
            <person name="Magnuson J."/>
            <person name="Mondo S."/>
            <person name="Nolan M."/>
            <person name="Ohm R."/>
            <person name="Pangilinan J."/>
            <person name="Park H.-J."/>
            <person name="Ramirez L."/>
            <person name="Alfaro M."/>
            <person name="Sun H."/>
            <person name="Tritt A."/>
            <person name="Yoshinaga Y."/>
            <person name="Zwiers L.-H."/>
            <person name="Turgeon B."/>
            <person name="Goodwin S."/>
            <person name="Spatafora J."/>
            <person name="Crous P."/>
            <person name="Grigoriev I."/>
        </authorList>
    </citation>
    <scope>NUCLEOTIDE SEQUENCE [LARGE SCALE GENOMIC DNA]</scope>
    <source>
        <strain evidence="4">CBS 304.66</strain>
    </source>
</reference>
<keyword evidence="4" id="KW-1185">Reference proteome</keyword>
<feature type="signal peptide" evidence="2">
    <location>
        <begin position="1"/>
        <end position="18"/>
    </location>
</feature>
<protein>
    <submittedName>
        <fullName evidence="3">Uncharacterized protein</fullName>
    </submittedName>
</protein>
<feature type="compositionally biased region" description="Low complexity" evidence="1">
    <location>
        <begin position="116"/>
        <end position="128"/>
    </location>
</feature>
<dbReference type="EMBL" id="ML986649">
    <property type="protein sequence ID" value="KAF2261825.1"/>
    <property type="molecule type" value="Genomic_DNA"/>
</dbReference>
<comment type="caution">
    <text evidence="3">The sequence shown here is derived from an EMBL/GenBank/DDBJ whole genome shotgun (WGS) entry which is preliminary data.</text>
</comment>
<evidence type="ECO:0000256" key="1">
    <source>
        <dbReference type="SAM" id="MobiDB-lite"/>
    </source>
</evidence>
<feature type="region of interest" description="Disordered" evidence="1">
    <location>
        <begin position="106"/>
        <end position="164"/>
    </location>
</feature>
<name>A0A9P4MXX2_9PLEO</name>
<evidence type="ECO:0000313" key="3">
    <source>
        <dbReference type="EMBL" id="KAF2261825.1"/>
    </source>
</evidence>
<gene>
    <name evidence="3" type="ORF">CC78DRAFT_546270</name>
</gene>
<accession>A0A9P4MXX2</accession>